<dbReference type="AlphaFoldDB" id="A0AAJ0CXY5"/>
<name>A0AAJ0CXY5_9HYPO</name>
<keyword evidence="3" id="KW-1185">Reference proteome</keyword>
<accession>A0AAJ0CXY5</accession>
<organism evidence="2 3">
    <name type="scientific">Conoideocrella luteorostrata</name>
    <dbReference type="NCBI Taxonomy" id="1105319"/>
    <lineage>
        <taxon>Eukaryota</taxon>
        <taxon>Fungi</taxon>
        <taxon>Dikarya</taxon>
        <taxon>Ascomycota</taxon>
        <taxon>Pezizomycotina</taxon>
        <taxon>Sordariomycetes</taxon>
        <taxon>Hypocreomycetidae</taxon>
        <taxon>Hypocreales</taxon>
        <taxon>Clavicipitaceae</taxon>
        <taxon>Conoideocrella</taxon>
    </lineage>
</organism>
<sequence length="76" mass="7863">MCLNIAFKSLLAKARNELLNAVESLAESLQSARVTAEKGNVATFNVGRGSEDAGGEKCQSGEGSGIALHREERGGG</sequence>
<evidence type="ECO:0000313" key="3">
    <source>
        <dbReference type="Proteomes" id="UP001251528"/>
    </source>
</evidence>
<reference evidence="2" key="1">
    <citation type="submission" date="2023-06" db="EMBL/GenBank/DDBJ databases">
        <title>Conoideocrella luteorostrata (Hypocreales: Clavicipitaceae), a potential biocontrol fungus for elongate hemlock scale in United States Christmas tree production areas.</title>
        <authorList>
            <person name="Barrett H."/>
            <person name="Lovett B."/>
            <person name="Macias A.M."/>
            <person name="Stajich J.E."/>
            <person name="Kasson M.T."/>
        </authorList>
    </citation>
    <scope>NUCLEOTIDE SEQUENCE</scope>
    <source>
        <strain evidence="2">ARSEF 14590</strain>
    </source>
</reference>
<comment type="caution">
    <text evidence="2">The sequence shown here is derived from an EMBL/GenBank/DDBJ whole genome shotgun (WGS) entry which is preliminary data.</text>
</comment>
<feature type="region of interest" description="Disordered" evidence="1">
    <location>
        <begin position="48"/>
        <end position="76"/>
    </location>
</feature>
<dbReference type="Proteomes" id="UP001251528">
    <property type="component" value="Unassembled WGS sequence"/>
</dbReference>
<gene>
    <name evidence="2" type="ORF">QQS21_000958</name>
</gene>
<evidence type="ECO:0000256" key="1">
    <source>
        <dbReference type="SAM" id="MobiDB-lite"/>
    </source>
</evidence>
<proteinExistence type="predicted"/>
<evidence type="ECO:0000313" key="2">
    <source>
        <dbReference type="EMBL" id="KAK2613029.1"/>
    </source>
</evidence>
<dbReference type="EMBL" id="JASWJB010000009">
    <property type="protein sequence ID" value="KAK2613029.1"/>
    <property type="molecule type" value="Genomic_DNA"/>
</dbReference>
<protein>
    <submittedName>
        <fullName evidence="2">Uncharacterized protein</fullName>
    </submittedName>
</protein>